<dbReference type="GO" id="GO:0005886">
    <property type="term" value="C:plasma membrane"/>
    <property type="evidence" value="ECO:0007669"/>
    <property type="project" value="UniProtKB-SubCell"/>
</dbReference>
<evidence type="ECO:0000256" key="6">
    <source>
        <dbReference type="ARBA" id="ARBA00022481"/>
    </source>
</evidence>
<keyword evidence="11" id="KW-1015">Disulfide bond</keyword>
<organism evidence="20 21">
    <name type="scientific">Hipposideros armiger</name>
    <name type="common">Great Himalayan leaf-nosed bat</name>
    <dbReference type="NCBI Taxonomy" id="186990"/>
    <lineage>
        <taxon>Eukaryota</taxon>
        <taxon>Metazoa</taxon>
        <taxon>Chordata</taxon>
        <taxon>Craniata</taxon>
        <taxon>Vertebrata</taxon>
        <taxon>Euteleostomi</taxon>
        <taxon>Mammalia</taxon>
        <taxon>Eutheria</taxon>
        <taxon>Laurasiatheria</taxon>
        <taxon>Chiroptera</taxon>
        <taxon>Yinpterochiroptera</taxon>
        <taxon>Rhinolophoidea</taxon>
        <taxon>Hipposideridae</taxon>
        <taxon>Hipposideros</taxon>
    </lineage>
</organism>
<dbReference type="GO" id="GO:0043542">
    <property type="term" value="P:endothelial cell migration"/>
    <property type="evidence" value="ECO:0007669"/>
    <property type="project" value="UniProtKB-ARBA"/>
</dbReference>
<evidence type="ECO:0000256" key="4">
    <source>
        <dbReference type="ARBA" id="ARBA00013064"/>
    </source>
</evidence>
<dbReference type="KEGG" id="hai:109396243"/>
<evidence type="ECO:0000256" key="7">
    <source>
        <dbReference type="ARBA" id="ARBA00022753"/>
    </source>
</evidence>
<evidence type="ECO:0000256" key="14">
    <source>
        <dbReference type="ARBA" id="ARBA00051722"/>
    </source>
</evidence>
<keyword evidence="13" id="KW-0636">Prenylation</keyword>
<keyword evidence="20" id="KW-1185">Reference proteome</keyword>
<feature type="domain" description="Tyrosine specific protein phosphatases" evidence="19">
    <location>
        <begin position="79"/>
        <end position="145"/>
    </location>
</feature>
<evidence type="ECO:0000313" key="21">
    <source>
        <dbReference type="RefSeq" id="XP_019523452.1"/>
    </source>
</evidence>
<dbReference type="AlphaFoldDB" id="A0A8B7TCI7"/>
<keyword evidence="8" id="KW-0378">Hydrolase</keyword>
<accession>A0A8B7TCI7</accession>
<evidence type="ECO:0000256" key="18">
    <source>
        <dbReference type="ARBA" id="ARBA00082375"/>
    </source>
</evidence>
<dbReference type="RefSeq" id="XP_019523452.1">
    <property type="nucleotide sequence ID" value="XM_019667907.1"/>
</dbReference>
<dbReference type="InterPro" id="IPR029021">
    <property type="entry name" value="Prot-tyrosine_phosphatase-like"/>
</dbReference>
<evidence type="ECO:0000256" key="15">
    <source>
        <dbReference type="ARBA" id="ARBA00057132"/>
    </source>
</evidence>
<comment type="catalytic activity">
    <reaction evidence="14">
        <text>O-phospho-L-tyrosyl-[protein] + H2O = L-tyrosyl-[protein] + phosphate</text>
        <dbReference type="Rhea" id="RHEA:10684"/>
        <dbReference type="Rhea" id="RHEA-COMP:10136"/>
        <dbReference type="Rhea" id="RHEA-COMP:20101"/>
        <dbReference type="ChEBI" id="CHEBI:15377"/>
        <dbReference type="ChEBI" id="CHEBI:43474"/>
        <dbReference type="ChEBI" id="CHEBI:46858"/>
        <dbReference type="ChEBI" id="CHEBI:61978"/>
        <dbReference type="EC" id="3.1.3.48"/>
    </reaction>
</comment>
<keyword evidence="6" id="KW-0488">Methylation</keyword>
<keyword evidence="9" id="KW-0904">Protein phosphatase</keyword>
<evidence type="ECO:0000256" key="13">
    <source>
        <dbReference type="ARBA" id="ARBA00023289"/>
    </source>
</evidence>
<dbReference type="Gene3D" id="3.90.190.10">
    <property type="entry name" value="Protein tyrosine phosphatase superfamily"/>
    <property type="match status" value="1"/>
</dbReference>
<dbReference type="PANTHER" id="PTHR23339">
    <property type="entry name" value="TYROSINE SPECIFIC PROTEIN PHOSPHATASE AND DUAL SPECIFICITY PROTEIN PHOSPHATASE"/>
    <property type="match status" value="1"/>
</dbReference>
<evidence type="ECO:0000256" key="17">
    <source>
        <dbReference type="ARBA" id="ARBA00069015"/>
    </source>
</evidence>
<reference evidence="21" key="1">
    <citation type="submission" date="2025-08" db="UniProtKB">
        <authorList>
            <consortium name="RefSeq"/>
        </authorList>
    </citation>
    <scope>IDENTIFICATION</scope>
    <source>
        <tissue evidence="21">Muscle</tissue>
    </source>
</reference>
<comment type="function">
    <text evidence="15">Protein tyrosine phosphatase which stimulates progression from G1 into S phase during mitosis. Enhances cell proliferation, cell motility and invasive activity, and promotes cancer metastasis. May be involved in the progression of cardiac hypertrophy by inhibiting intracellular calcium mobilization in response to angiotensin II.</text>
</comment>
<evidence type="ECO:0000256" key="12">
    <source>
        <dbReference type="ARBA" id="ARBA00023288"/>
    </source>
</evidence>
<name>A0A8B7TCI7_HIPAR</name>
<comment type="subcellular location">
    <subcellularLocation>
        <location evidence="1">Cell membrane</location>
    </subcellularLocation>
    <subcellularLocation>
        <location evidence="2">Early endosome</location>
    </subcellularLocation>
</comment>
<dbReference type="GO" id="GO:0005769">
    <property type="term" value="C:early endosome"/>
    <property type="evidence" value="ECO:0007669"/>
    <property type="project" value="UniProtKB-SubCell"/>
</dbReference>
<evidence type="ECO:0000256" key="1">
    <source>
        <dbReference type="ARBA" id="ARBA00004236"/>
    </source>
</evidence>
<evidence type="ECO:0000256" key="8">
    <source>
        <dbReference type="ARBA" id="ARBA00022801"/>
    </source>
</evidence>
<dbReference type="FunFam" id="3.90.190.10:FF:000105">
    <property type="entry name" value="Protein tyrosine phosphatase type IVA 3"/>
    <property type="match status" value="1"/>
</dbReference>
<evidence type="ECO:0000256" key="2">
    <source>
        <dbReference type="ARBA" id="ARBA00004412"/>
    </source>
</evidence>
<comment type="subunit">
    <text evidence="16">Interacts with tubulin.</text>
</comment>
<evidence type="ECO:0000256" key="16">
    <source>
        <dbReference type="ARBA" id="ARBA00064590"/>
    </source>
</evidence>
<evidence type="ECO:0000259" key="19">
    <source>
        <dbReference type="PROSITE" id="PS50056"/>
    </source>
</evidence>
<evidence type="ECO:0000256" key="11">
    <source>
        <dbReference type="ARBA" id="ARBA00023157"/>
    </source>
</evidence>
<keyword evidence="10" id="KW-0472">Membrane</keyword>
<proteinExistence type="inferred from homology"/>
<keyword evidence="5" id="KW-1003">Cell membrane</keyword>
<keyword evidence="12" id="KW-0449">Lipoprotein</keyword>
<evidence type="ECO:0000256" key="5">
    <source>
        <dbReference type="ARBA" id="ARBA00022475"/>
    </source>
</evidence>
<dbReference type="EC" id="3.1.3.48" evidence="4"/>
<protein>
    <recommendedName>
        <fullName evidence="17">Protein tyrosine phosphatase type IVA 3</fullName>
        <ecNumber evidence="4">3.1.3.48</ecNumber>
    </recommendedName>
    <alternativeName>
        <fullName evidence="18">Protein-tyrosine phosphatase 4a3</fullName>
    </alternativeName>
</protein>
<keyword evidence="7" id="KW-0967">Endosome</keyword>
<dbReference type="OrthoDB" id="5632at2759"/>
<dbReference type="GO" id="GO:0009966">
    <property type="term" value="P:regulation of signal transduction"/>
    <property type="evidence" value="ECO:0007669"/>
    <property type="project" value="UniProtKB-ARBA"/>
</dbReference>
<dbReference type="SUPFAM" id="SSF52799">
    <property type="entry name" value="(Phosphotyrosine protein) phosphatases II"/>
    <property type="match status" value="1"/>
</dbReference>
<dbReference type="InterPro" id="IPR050561">
    <property type="entry name" value="PTP"/>
</dbReference>
<evidence type="ECO:0000313" key="20">
    <source>
        <dbReference type="Proteomes" id="UP000694851"/>
    </source>
</evidence>
<evidence type="ECO:0000256" key="3">
    <source>
        <dbReference type="ARBA" id="ARBA00009580"/>
    </source>
</evidence>
<dbReference type="Proteomes" id="UP000694851">
    <property type="component" value="Unplaced"/>
</dbReference>
<gene>
    <name evidence="21" type="primary">LOC109396243</name>
</gene>
<dbReference type="GO" id="GO:0004725">
    <property type="term" value="F:protein tyrosine phosphatase activity"/>
    <property type="evidence" value="ECO:0007669"/>
    <property type="project" value="UniProtKB-EC"/>
</dbReference>
<evidence type="ECO:0000256" key="10">
    <source>
        <dbReference type="ARBA" id="ARBA00023136"/>
    </source>
</evidence>
<evidence type="ECO:0000256" key="9">
    <source>
        <dbReference type="ARBA" id="ARBA00022912"/>
    </source>
</evidence>
<dbReference type="PROSITE" id="PS50056">
    <property type="entry name" value="TYR_PHOSPHATASE_2"/>
    <property type="match status" value="1"/>
</dbReference>
<comment type="similarity">
    <text evidence="3">Belongs to the protein-tyrosine phosphatase family.</text>
</comment>
<sequence length="167" mass="18829">MNRLAPADITYKNMRFLIAHSPTNVSLNKFLQELKKNKVTTLVRVCEATYNATILEKEGIQILDWPFGDGGSPTSQTADKWLKFVQQKFREVPGSCIVVHCATGLGKAPLLVALALIEGGMKHETAIQFLRPKCRGAFNSKQLLYLEKCQPRMCLCFRNTSYNCFIQ</sequence>
<dbReference type="GeneID" id="109396243"/>
<dbReference type="Pfam" id="PF22785">
    <property type="entry name" value="Tc-R-P"/>
    <property type="match status" value="1"/>
</dbReference>
<dbReference type="InterPro" id="IPR000387">
    <property type="entry name" value="Tyr_Pase_dom"/>
</dbReference>